<evidence type="ECO:0000313" key="2">
    <source>
        <dbReference type="Proteomes" id="UP001307889"/>
    </source>
</evidence>
<dbReference type="Proteomes" id="UP001307889">
    <property type="component" value="Chromosome 6"/>
</dbReference>
<evidence type="ECO:0000313" key="1">
    <source>
        <dbReference type="EMBL" id="BES96077.1"/>
    </source>
</evidence>
<name>A0ABN7AXI5_9HEMI</name>
<reference evidence="1 2" key="1">
    <citation type="submission" date="2023-09" db="EMBL/GenBank/DDBJ databases">
        <title>Nesidiocoris tenuis whole genome shotgun sequence.</title>
        <authorList>
            <person name="Shibata T."/>
            <person name="Shimoda M."/>
            <person name="Kobayashi T."/>
            <person name="Uehara T."/>
        </authorList>
    </citation>
    <scope>NUCLEOTIDE SEQUENCE [LARGE SCALE GENOMIC DNA]</scope>
    <source>
        <strain evidence="1 2">Japan</strain>
    </source>
</reference>
<organism evidence="1 2">
    <name type="scientific">Nesidiocoris tenuis</name>
    <dbReference type="NCBI Taxonomy" id="355587"/>
    <lineage>
        <taxon>Eukaryota</taxon>
        <taxon>Metazoa</taxon>
        <taxon>Ecdysozoa</taxon>
        <taxon>Arthropoda</taxon>
        <taxon>Hexapoda</taxon>
        <taxon>Insecta</taxon>
        <taxon>Pterygota</taxon>
        <taxon>Neoptera</taxon>
        <taxon>Paraneoptera</taxon>
        <taxon>Hemiptera</taxon>
        <taxon>Heteroptera</taxon>
        <taxon>Panheteroptera</taxon>
        <taxon>Cimicomorpha</taxon>
        <taxon>Miridae</taxon>
        <taxon>Dicyphina</taxon>
        <taxon>Nesidiocoris</taxon>
    </lineage>
</organism>
<gene>
    <name evidence="1" type="ORF">NTJ_08886</name>
</gene>
<protein>
    <submittedName>
        <fullName evidence="1">Uncharacterized protein</fullName>
    </submittedName>
</protein>
<keyword evidence="2" id="KW-1185">Reference proteome</keyword>
<sequence length="201" mass="22930">MWYNLYSSNSNSMREHCTLASVQCSAWNSSTMVLWKLFLTNLQKLERNFSPIRRRVGKKGKIRLRIQLPFAGCQGSRNSPIQSGLVDKSQDAASVERRKKSKEIRNPPVPSCEEIEEVREKEGKCEQFSFSVSGRIFPSFQKFVGRLAKEILAGTNPGRYHSVPLCFTDFHSFCLSSNDRIRSISNFLLPSDIDMFLKGLP</sequence>
<dbReference type="EMBL" id="AP028914">
    <property type="protein sequence ID" value="BES96077.1"/>
    <property type="molecule type" value="Genomic_DNA"/>
</dbReference>
<accession>A0ABN7AXI5</accession>
<proteinExistence type="predicted"/>